<comment type="function">
    <text evidence="2 10">Catalyzes the transfer of a dimethylallyl group onto the adenine at position 37 in tRNAs that read codons beginning with uridine, leading to the formation of N6-(dimethylallyl)adenosine (i(6)A).</text>
</comment>
<comment type="cofactor">
    <cofactor evidence="1 10">
        <name>Mg(2+)</name>
        <dbReference type="ChEBI" id="CHEBI:18420"/>
    </cofactor>
</comment>
<comment type="caution">
    <text evidence="11">The sequence shown here is derived from an EMBL/GenBank/DDBJ whole genome shotgun (WGS) entry which is preliminary data.</text>
</comment>
<reference evidence="11 12" key="1">
    <citation type="journal article" date="2016" name="Nat. Commun.">
        <title>Thousands of microbial genomes shed light on interconnected biogeochemical processes in an aquifer system.</title>
        <authorList>
            <person name="Anantharaman K."/>
            <person name="Brown C.T."/>
            <person name="Hug L.A."/>
            <person name="Sharon I."/>
            <person name="Castelle C.J."/>
            <person name="Probst A.J."/>
            <person name="Thomas B.C."/>
            <person name="Singh A."/>
            <person name="Wilkins M.J."/>
            <person name="Karaoz U."/>
            <person name="Brodie E.L."/>
            <person name="Williams K.H."/>
            <person name="Hubbard S.S."/>
            <person name="Banfield J.F."/>
        </authorList>
    </citation>
    <scope>NUCLEOTIDE SEQUENCE [LARGE SCALE GENOMIC DNA]</scope>
</reference>
<dbReference type="Pfam" id="PF01715">
    <property type="entry name" value="IPPT"/>
    <property type="match status" value="1"/>
</dbReference>
<dbReference type="InterPro" id="IPR027417">
    <property type="entry name" value="P-loop_NTPase"/>
</dbReference>
<keyword evidence="6 10" id="KW-0547">Nucleotide-binding</keyword>
<dbReference type="PANTHER" id="PTHR11088:SF60">
    <property type="entry name" value="TRNA DIMETHYLALLYLTRANSFERASE"/>
    <property type="match status" value="1"/>
</dbReference>
<proteinExistence type="inferred from homology"/>
<evidence type="ECO:0000313" key="12">
    <source>
        <dbReference type="Proteomes" id="UP000176376"/>
    </source>
</evidence>
<dbReference type="GO" id="GO:0052381">
    <property type="term" value="F:tRNA dimethylallyltransferase activity"/>
    <property type="evidence" value="ECO:0007669"/>
    <property type="project" value="UniProtKB-UniRule"/>
</dbReference>
<organism evidence="11 12">
    <name type="scientific">Candidatus Roizmanbacteria bacterium RIFCSPLOWO2_02_FULL_38_10</name>
    <dbReference type="NCBI Taxonomy" id="1802074"/>
    <lineage>
        <taxon>Bacteria</taxon>
        <taxon>Candidatus Roizmaniibacteriota</taxon>
    </lineage>
</organism>
<evidence type="ECO:0000313" key="11">
    <source>
        <dbReference type="EMBL" id="OGK57146.1"/>
    </source>
</evidence>
<keyword evidence="8 10" id="KW-0460">Magnesium</keyword>
<evidence type="ECO:0000256" key="6">
    <source>
        <dbReference type="ARBA" id="ARBA00022741"/>
    </source>
</evidence>
<comment type="caution">
    <text evidence="10">Lacks conserved residue(s) required for the propagation of feature annotation.</text>
</comment>
<keyword evidence="4 10" id="KW-0808">Transferase</keyword>
<comment type="catalytic activity">
    <reaction evidence="9 10">
        <text>adenosine(37) in tRNA + dimethylallyl diphosphate = N(6)-dimethylallyladenosine(37) in tRNA + diphosphate</text>
        <dbReference type="Rhea" id="RHEA:26482"/>
        <dbReference type="Rhea" id="RHEA-COMP:10162"/>
        <dbReference type="Rhea" id="RHEA-COMP:10375"/>
        <dbReference type="ChEBI" id="CHEBI:33019"/>
        <dbReference type="ChEBI" id="CHEBI:57623"/>
        <dbReference type="ChEBI" id="CHEBI:74411"/>
        <dbReference type="ChEBI" id="CHEBI:74415"/>
        <dbReference type="EC" id="2.5.1.75"/>
    </reaction>
</comment>
<dbReference type="GO" id="GO:0006400">
    <property type="term" value="P:tRNA modification"/>
    <property type="evidence" value="ECO:0007669"/>
    <property type="project" value="TreeGrafter"/>
</dbReference>
<evidence type="ECO:0000256" key="10">
    <source>
        <dbReference type="HAMAP-Rule" id="MF_00185"/>
    </source>
</evidence>
<feature type="site" description="Interaction with substrate tRNA" evidence="10">
    <location>
        <position position="138"/>
    </location>
</feature>
<dbReference type="Proteomes" id="UP000176376">
    <property type="component" value="Unassembled WGS sequence"/>
</dbReference>
<dbReference type="AlphaFoldDB" id="A0A1F7JNH6"/>
<dbReference type="SUPFAM" id="SSF52540">
    <property type="entry name" value="P-loop containing nucleoside triphosphate hydrolases"/>
    <property type="match status" value="1"/>
</dbReference>
<feature type="region of interest" description="Interaction with substrate tRNA" evidence="10">
    <location>
        <begin position="31"/>
        <end position="34"/>
    </location>
</feature>
<evidence type="ECO:0000256" key="9">
    <source>
        <dbReference type="ARBA" id="ARBA00049563"/>
    </source>
</evidence>
<comment type="similarity">
    <text evidence="3 10">Belongs to the IPP transferase family.</text>
</comment>
<accession>A0A1F7JNH6</accession>
<evidence type="ECO:0000256" key="3">
    <source>
        <dbReference type="ARBA" id="ARBA00005842"/>
    </source>
</evidence>
<evidence type="ECO:0000256" key="7">
    <source>
        <dbReference type="ARBA" id="ARBA00022840"/>
    </source>
</evidence>
<name>A0A1F7JNH6_9BACT</name>
<dbReference type="GO" id="GO:0005524">
    <property type="term" value="F:ATP binding"/>
    <property type="evidence" value="ECO:0007669"/>
    <property type="project" value="UniProtKB-UniRule"/>
</dbReference>
<dbReference type="InterPro" id="IPR018022">
    <property type="entry name" value="IPT"/>
</dbReference>
<dbReference type="EC" id="2.5.1.75" evidence="10"/>
<evidence type="ECO:0000256" key="8">
    <source>
        <dbReference type="ARBA" id="ARBA00022842"/>
    </source>
</evidence>
<keyword evidence="5 10" id="KW-0819">tRNA processing</keyword>
<dbReference type="InterPro" id="IPR039657">
    <property type="entry name" value="Dimethylallyltransferase"/>
</dbReference>
<sequence length="309" mass="36186">MIIITGQTATGKTSLALKLAKEKNGELINFDSRQIYKYLDIITGKDFGKFSIFNFQFSINGFDVGYYYIDDIRVWLYDVVDPRQYFSSYDFKELAQLVICDMQKRGKLPVLVGGTYLYLKHLLHGFETESIPPNWNLREKLNKKSTTDLINDLKSINSNSFEKLNNSDQNNPRRLIRRIEIETFKKKQYINKPKVQPQTNLTGYVALNLRKYTGLRFASNDNLKIAIKKRVLQRLQLGAIDEVKSLLDKGYKKDDPGLKTIGYQQIIDFLQNKLSKQQATDQWINAEIQYARRQYTFMKKDMQINWKLI</sequence>
<protein>
    <recommendedName>
        <fullName evidence="10">tRNA dimethylallyltransferase</fullName>
        <ecNumber evidence="10">2.5.1.75</ecNumber>
    </recommendedName>
    <alternativeName>
        <fullName evidence="10">Dimethylallyl diphosphate:tRNA dimethylallyltransferase</fullName>
        <shortName evidence="10">DMAPP:tRNA dimethylallyltransferase</shortName>
        <shortName evidence="10">DMATase</shortName>
    </alternativeName>
    <alternativeName>
        <fullName evidence="10">Isopentenyl-diphosphate:tRNA isopentenyltransferase</fullName>
        <shortName evidence="10">IPP transferase</shortName>
        <shortName evidence="10">IPPT</shortName>
        <shortName evidence="10">IPTase</shortName>
    </alternativeName>
</protein>
<dbReference type="Gene3D" id="1.10.287.890">
    <property type="entry name" value="Crystal structure of tRNA isopentenylpyrophosphate transferase (bh2366) domain"/>
    <property type="match status" value="1"/>
</dbReference>
<feature type="site" description="Interaction with substrate tRNA" evidence="10">
    <location>
        <position position="115"/>
    </location>
</feature>
<dbReference type="STRING" id="1802074.A3J15_00170"/>
<evidence type="ECO:0000256" key="1">
    <source>
        <dbReference type="ARBA" id="ARBA00001946"/>
    </source>
</evidence>
<gene>
    <name evidence="10" type="primary">miaA</name>
    <name evidence="11" type="ORF">A3J15_00170</name>
</gene>
<dbReference type="HAMAP" id="MF_00185">
    <property type="entry name" value="IPP_trans"/>
    <property type="match status" value="1"/>
</dbReference>
<dbReference type="EMBL" id="MGAY01000011">
    <property type="protein sequence ID" value="OGK57146.1"/>
    <property type="molecule type" value="Genomic_DNA"/>
</dbReference>
<evidence type="ECO:0000256" key="2">
    <source>
        <dbReference type="ARBA" id="ARBA00003213"/>
    </source>
</evidence>
<comment type="subunit">
    <text evidence="10">Monomer.</text>
</comment>
<dbReference type="Gene3D" id="3.40.50.300">
    <property type="entry name" value="P-loop containing nucleotide triphosphate hydrolases"/>
    <property type="match status" value="1"/>
</dbReference>
<evidence type="ECO:0000256" key="5">
    <source>
        <dbReference type="ARBA" id="ARBA00022694"/>
    </source>
</evidence>
<feature type="binding site" evidence="10">
    <location>
        <begin position="8"/>
        <end position="13"/>
    </location>
    <ligand>
        <name>substrate</name>
    </ligand>
</feature>
<dbReference type="PANTHER" id="PTHR11088">
    <property type="entry name" value="TRNA DIMETHYLALLYLTRANSFERASE"/>
    <property type="match status" value="1"/>
</dbReference>
<keyword evidence="7 10" id="KW-0067">ATP-binding</keyword>
<evidence type="ECO:0000256" key="4">
    <source>
        <dbReference type="ARBA" id="ARBA00022679"/>
    </source>
</evidence>
<feature type="binding site" evidence="10">
    <location>
        <begin position="6"/>
        <end position="13"/>
    </location>
    <ligand>
        <name>ATP</name>
        <dbReference type="ChEBI" id="CHEBI:30616"/>
    </ligand>
</feature>